<gene>
    <name evidence="1" type="ORF">ACI1P1_21515</name>
</gene>
<dbReference type="Proteomes" id="UP001631969">
    <property type="component" value="Unassembled WGS sequence"/>
</dbReference>
<keyword evidence="1" id="KW-0808">Transferase</keyword>
<name>A0ACC7P1J8_9BACL</name>
<protein>
    <submittedName>
        <fullName evidence="1">Glycosyltransferase</fullName>
        <ecNumber evidence="1">2.4.-.-</ecNumber>
    </submittedName>
</protein>
<dbReference type="EC" id="2.4.-.-" evidence="1"/>
<proteinExistence type="predicted"/>
<organism evidence="1 2">
    <name type="scientific">Paenibacillus mesotrionivorans</name>
    <dbReference type="NCBI Taxonomy" id="3160968"/>
    <lineage>
        <taxon>Bacteria</taxon>
        <taxon>Bacillati</taxon>
        <taxon>Bacillota</taxon>
        <taxon>Bacilli</taxon>
        <taxon>Bacillales</taxon>
        <taxon>Paenibacillaceae</taxon>
        <taxon>Paenibacillus</taxon>
    </lineage>
</organism>
<evidence type="ECO:0000313" key="1">
    <source>
        <dbReference type="EMBL" id="MFM9330873.1"/>
    </source>
</evidence>
<keyword evidence="1" id="KW-0328">Glycosyltransferase</keyword>
<accession>A0ACC7P1J8</accession>
<keyword evidence="2" id="KW-1185">Reference proteome</keyword>
<sequence>MSIRNGRRKSRQSALSYETGYAAGRSHGYRTGCCQTVLQSVSPPVYPVLPLRVLYIRQGFEAIDRGVEEALSALVSEPYTGNPGDLYRLASELRPDLVLVMNGLHVFPENHLEMVAQIRAQGIRTAVWFADDPYFTDWTPSVAVQYDYVFTHELSCVELYRQAGNPRTHYLPLAASTAIYRPMAVENRYHSDICFIGNGFPNRIGFFNEITPFLTRHRIVIIGALWERLAGYEKLAESIRLSWTPVDETVKFYNGAKLVINMHRGAVDPVYSKNARNIEGRSINPRTYEIAACGALQLTDIREDLALYYTPGQEIVPYASAAEFVNLADYYLHNEAERNRVAVRGLHRTLRDHSFRSRLFQLLNTVFPGESI</sequence>
<comment type="caution">
    <text evidence="1">The sequence shown here is derived from an EMBL/GenBank/DDBJ whole genome shotgun (WGS) entry which is preliminary data.</text>
</comment>
<evidence type="ECO:0000313" key="2">
    <source>
        <dbReference type="Proteomes" id="UP001631969"/>
    </source>
</evidence>
<dbReference type="EMBL" id="JBJURJ010000015">
    <property type="protein sequence ID" value="MFM9330873.1"/>
    <property type="molecule type" value="Genomic_DNA"/>
</dbReference>
<reference evidence="1" key="1">
    <citation type="submission" date="2024-12" db="EMBL/GenBank/DDBJ databases">
        <authorList>
            <person name="Wu N."/>
        </authorList>
    </citation>
    <scope>NUCLEOTIDE SEQUENCE</scope>
    <source>
        <strain evidence="1">P15</strain>
    </source>
</reference>